<sequence>MYRYFITVLLGVAAMACDTCANTPPDTHISLELGLPTDRFLLDPIRQICKSHLRLTSVQTAKPNNPTTCMSLLNLDVNKYPFNDPDKLCVPTTREFHSANDAVVRATLKALGKLDMEKDKERWDTVMGCTGVLMDPCARNIYLWEILPKIESAGIDGWKKTCDEWVLKAKTGPW</sequence>
<dbReference type="PROSITE" id="PS51257">
    <property type="entry name" value="PROKAR_LIPOPROTEIN"/>
    <property type="match status" value="1"/>
</dbReference>
<evidence type="ECO:0000313" key="2">
    <source>
        <dbReference type="EMBL" id="CCT76185.1"/>
    </source>
</evidence>
<gene>
    <name evidence="2" type="ORF">FFUJ_14182</name>
</gene>
<protein>
    <submittedName>
        <fullName evidence="2">Uncharacterized protein</fullName>
    </submittedName>
</protein>
<evidence type="ECO:0000313" key="3">
    <source>
        <dbReference type="Proteomes" id="UP000016800"/>
    </source>
</evidence>
<dbReference type="Proteomes" id="UP000016800">
    <property type="component" value="Chromosome XII"/>
</dbReference>
<dbReference type="HOGENOM" id="CLU_1652297_0_0_1"/>
<keyword evidence="1" id="KW-0732">Signal</keyword>
<dbReference type="AlphaFoldDB" id="S0EQ30"/>
<reference evidence="3" key="1">
    <citation type="journal article" date="2013" name="PLoS Pathog.">
        <title>Deciphering the cryptic genome: genome-wide analyses of the rice pathogen Fusarium fujikuroi reveal complex regulation of secondary metabolism and novel metabolites.</title>
        <authorList>
            <person name="Wiemann P."/>
            <person name="Sieber C.M."/>
            <person name="von Bargen K.W."/>
            <person name="Studt L."/>
            <person name="Niehaus E.M."/>
            <person name="Espino J.J."/>
            <person name="Huss K."/>
            <person name="Michielse C.B."/>
            <person name="Albermann S."/>
            <person name="Wagner D."/>
            <person name="Bergner S.V."/>
            <person name="Connolly L.R."/>
            <person name="Fischer A."/>
            <person name="Reuter G."/>
            <person name="Kleigrewe K."/>
            <person name="Bald T."/>
            <person name="Wingfield B.D."/>
            <person name="Ophir R."/>
            <person name="Freeman S."/>
            <person name="Hippler M."/>
            <person name="Smith K.M."/>
            <person name="Brown D.W."/>
            <person name="Proctor R.H."/>
            <person name="Munsterkotter M."/>
            <person name="Freitag M."/>
            <person name="Humpf H.U."/>
            <person name="Guldener U."/>
            <person name="Tudzynski B."/>
        </authorList>
    </citation>
    <scope>NUCLEOTIDE SEQUENCE [LARGE SCALE GENOMIC DNA]</scope>
    <source>
        <strain evidence="3">CBS 195.34 / IMI 58289 / NRRL A-6831</strain>
    </source>
</reference>
<evidence type="ECO:0000256" key="1">
    <source>
        <dbReference type="SAM" id="SignalP"/>
    </source>
</evidence>
<proteinExistence type="predicted"/>
<name>S0EQ30_GIBF5</name>
<dbReference type="GeneID" id="35407634"/>
<keyword evidence="3" id="KW-1185">Reference proteome</keyword>
<dbReference type="VEuPathDB" id="FungiDB:FFUJ_14182"/>
<dbReference type="RefSeq" id="XP_023438231.1">
    <property type="nucleotide sequence ID" value="XM_023571176.1"/>
</dbReference>
<dbReference type="EMBL" id="HF679034">
    <property type="protein sequence ID" value="CCT76185.1"/>
    <property type="molecule type" value="Genomic_DNA"/>
</dbReference>
<feature type="signal peptide" evidence="1">
    <location>
        <begin position="1"/>
        <end position="21"/>
    </location>
</feature>
<feature type="chain" id="PRO_5004496272" evidence="1">
    <location>
        <begin position="22"/>
        <end position="174"/>
    </location>
</feature>
<organism evidence="2 3">
    <name type="scientific">Gibberella fujikuroi (strain CBS 195.34 / IMI 58289 / NRRL A-6831)</name>
    <name type="common">Bakanae and foot rot disease fungus</name>
    <name type="synonym">Fusarium fujikuroi</name>
    <dbReference type="NCBI Taxonomy" id="1279085"/>
    <lineage>
        <taxon>Eukaryota</taxon>
        <taxon>Fungi</taxon>
        <taxon>Dikarya</taxon>
        <taxon>Ascomycota</taxon>
        <taxon>Pezizomycotina</taxon>
        <taxon>Sordariomycetes</taxon>
        <taxon>Hypocreomycetidae</taxon>
        <taxon>Hypocreales</taxon>
        <taxon>Nectriaceae</taxon>
        <taxon>Fusarium</taxon>
        <taxon>Fusarium fujikuroi species complex</taxon>
    </lineage>
</organism>
<accession>S0EQ30</accession>